<sequence>MSDTAGNSNTQCNLMSKFQKLRSEVNVIHSIFSKETAFEEKSNDESNLLKRFCEMMINRQNLQDEFNEVLLENQNKNSMGIIEKIQLIKDDLENIKNQSKTEFQSIKKLILQPELDDFSIVSRNSNDKDISTSVTGKEFVLKHVFENASEIGTARVFSEEEEHFNIPWKIYIYRNKSWLALFLNCPKSLKTGSWSVQTNIEHTVVSNQRVRKSREGSNEFGNRNGNKKFSSNGWSKFIDWKSLEKDYIVDGKLRVEIRVKITNTTGLYGTSMRNFDERNKELSDVVIVVKETKFYVFQLLLAAQSSFFKSLLKEHSEKTKLELADIEPEDFQVYLEVLYGEPAIDENTVEVILYVAQIYGTDGVTKKCEKFLIDKSEKKMKKKLQLATKYRLEKLKKHCFDNINTAAEIRSVVSSEISDMEPSTMASLFQKSLALLG</sequence>
<evidence type="ECO:0000313" key="4">
    <source>
        <dbReference type="Proteomes" id="UP000008281"/>
    </source>
</evidence>
<dbReference type="EMBL" id="DS268480">
    <property type="protein sequence ID" value="EFP09845.1"/>
    <property type="molecule type" value="Genomic_DNA"/>
</dbReference>
<evidence type="ECO:0008006" key="5">
    <source>
        <dbReference type="Google" id="ProtNLM"/>
    </source>
</evidence>
<dbReference type="InterPro" id="IPR052664">
    <property type="entry name" value="BTB-MATH_domain_protein"/>
</dbReference>
<dbReference type="SUPFAM" id="SSF54695">
    <property type="entry name" value="POZ domain"/>
    <property type="match status" value="1"/>
</dbReference>
<gene>
    <name evidence="3" type="ORF">CRE_21359</name>
</gene>
<name>E3MUX3_CAERE</name>
<reference evidence="3" key="1">
    <citation type="submission" date="2007-07" db="EMBL/GenBank/DDBJ databases">
        <title>PCAP assembly of the Caenorhabditis remanei genome.</title>
        <authorList>
            <consortium name="The Caenorhabditis remanei Sequencing Consortium"/>
            <person name="Wilson R.K."/>
        </authorList>
    </citation>
    <scope>NUCLEOTIDE SEQUENCE [LARGE SCALE GENOMIC DNA]</scope>
    <source>
        <strain evidence="3">PB4641</strain>
    </source>
</reference>
<feature type="domain" description="BTB" evidence="1">
    <location>
        <begin position="283"/>
        <end position="339"/>
    </location>
</feature>
<dbReference type="Gene3D" id="2.60.210.10">
    <property type="entry name" value="Apoptosis, Tumor Necrosis Factor Receptor Associated Protein 2, Chain A"/>
    <property type="match status" value="1"/>
</dbReference>
<dbReference type="PANTHER" id="PTHR22743">
    <property type="entry name" value="MEPRIN/TRAF-LIKE MATH FAMILY-C.ELEGANS"/>
    <property type="match status" value="1"/>
</dbReference>
<evidence type="ECO:0000259" key="1">
    <source>
        <dbReference type="PROSITE" id="PS50097"/>
    </source>
</evidence>
<protein>
    <recommendedName>
        <fullName evidence="5">BTB domain-containing protein</fullName>
    </recommendedName>
</protein>
<dbReference type="STRING" id="31234.E3MUX3"/>
<dbReference type="Proteomes" id="UP000008281">
    <property type="component" value="Unassembled WGS sequence"/>
</dbReference>
<dbReference type="PROSITE" id="PS50097">
    <property type="entry name" value="BTB"/>
    <property type="match status" value="1"/>
</dbReference>
<dbReference type="CDD" id="cd00121">
    <property type="entry name" value="MATH"/>
    <property type="match status" value="1"/>
</dbReference>
<dbReference type="InterPro" id="IPR008974">
    <property type="entry name" value="TRAF-like"/>
</dbReference>
<dbReference type="PROSITE" id="PS50144">
    <property type="entry name" value="MATH"/>
    <property type="match status" value="1"/>
</dbReference>
<dbReference type="Pfam" id="PF00651">
    <property type="entry name" value="BTB"/>
    <property type="match status" value="1"/>
</dbReference>
<dbReference type="Gene3D" id="3.30.710.10">
    <property type="entry name" value="Potassium Channel Kv1.1, Chain A"/>
    <property type="match status" value="1"/>
</dbReference>
<dbReference type="SMART" id="SM00225">
    <property type="entry name" value="BTB"/>
    <property type="match status" value="1"/>
</dbReference>
<dbReference type="OrthoDB" id="624345at2759"/>
<evidence type="ECO:0000259" key="2">
    <source>
        <dbReference type="PROSITE" id="PS50144"/>
    </source>
</evidence>
<dbReference type="AlphaFoldDB" id="E3MUX3"/>
<evidence type="ECO:0000313" key="3">
    <source>
        <dbReference type="EMBL" id="EFP09845.1"/>
    </source>
</evidence>
<dbReference type="InParanoid" id="E3MUX3"/>
<dbReference type="PANTHER" id="PTHR22743:SF165">
    <property type="entry name" value="BTB AND MATH DOMAIN CONTAINING-RELATED"/>
    <property type="match status" value="1"/>
</dbReference>
<dbReference type="Pfam" id="PF00917">
    <property type="entry name" value="MATH"/>
    <property type="match status" value="1"/>
</dbReference>
<proteinExistence type="predicted"/>
<accession>E3MUX3</accession>
<keyword evidence="4" id="KW-1185">Reference proteome</keyword>
<dbReference type="SMART" id="SM00061">
    <property type="entry name" value="MATH"/>
    <property type="match status" value="1"/>
</dbReference>
<dbReference type="InterPro" id="IPR002083">
    <property type="entry name" value="MATH/TRAF_dom"/>
</dbReference>
<dbReference type="CDD" id="cd18186">
    <property type="entry name" value="BTB_POZ_ZBTB_KLHL-like"/>
    <property type="match status" value="1"/>
</dbReference>
<organism evidence="4">
    <name type="scientific">Caenorhabditis remanei</name>
    <name type="common">Caenorhabditis vulgaris</name>
    <dbReference type="NCBI Taxonomy" id="31234"/>
    <lineage>
        <taxon>Eukaryota</taxon>
        <taxon>Metazoa</taxon>
        <taxon>Ecdysozoa</taxon>
        <taxon>Nematoda</taxon>
        <taxon>Chromadorea</taxon>
        <taxon>Rhabditida</taxon>
        <taxon>Rhabditina</taxon>
        <taxon>Rhabditomorpha</taxon>
        <taxon>Rhabditoidea</taxon>
        <taxon>Rhabditidae</taxon>
        <taxon>Peloderinae</taxon>
        <taxon>Caenorhabditis</taxon>
    </lineage>
</organism>
<dbReference type="SUPFAM" id="SSF49599">
    <property type="entry name" value="TRAF domain-like"/>
    <property type="match status" value="1"/>
</dbReference>
<dbReference type="InterPro" id="IPR011333">
    <property type="entry name" value="SKP1/BTB/POZ_sf"/>
</dbReference>
<feature type="domain" description="MATH" evidence="2">
    <location>
        <begin position="138"/>
        <end position="259"/>
    </location>
</feature>
<dbReference type="OMA" id="CEMMINR"/>
<dbReference type="HOGENOM" id="CLU_051249_3_0_1"/>
<dbReference type="InterPro" id="IPR000210">
    <property type="entry name" value="BTB/POZ_dom"/>
</dbReference>